<protein>
    <submittedName>
        <fullName evidence="1">Putative ankyrin repeat protein</fullName>
    </submittedName>
</protein>
<dbReference type="SUPFAM" id="SSF48403">
    <property type="entry name" value="Ankyrin repeat"/>
    <property type="match status" value="1"/>
</dbReference>
<dbReference type="Gene3D" id="1.25.40.20">
    <property type="entry name" value="Ankyrin repeat-containing domain"/>
    <property type="match status" value="1"/>
</dbReference>
<dbReference type="EMBL" id="JN885999">
    <property type="protein sequence ID" value="AEX63136.1"/>
    <property type="molecule type" value="Genomic_DNA"/>
</dbReference>
<gene>
    <name evidence="1" type="ORF">mv_L934</name>
</gene>
<dbReference type="SMART" id="SM00248">
    <property type="entry name" value="ANK"/>
    <property type="match status" value="3"/>
</dbReference>
<accession>H2EF71</accession>
<sequence length="366" mass="42701">MSNSYQDVVMPYDLMNSYKEFRDEFKKTNIYKYYKNNKNNKPLRKLIRKNKSSIYAGVSYILSNIYLDLISDMNMFNVLIELIKINDVFENKYIFRSAVISSSLKILDELITNGFNVNTLFTNFHCFNTGDEPILVEAINGANIDVIKYLVNNGADPYLCNNVAIINGLANENMEIFNFFKQYEIPIKDLEESFTQYLSIVKIHKPYARSRTKTRINVNYNDHDNFIPQVYERINYFLDQGCDINKIYQNEIDIFTKLNPNILMHLENRELQIDNQLINKTILVNNIPIIEHLLKQGYIPNNDAIFNAVSNFKIEILKLFIKYQIDISGIEPIKNENHKLITGLIANGISCEKLLDCIITGYSFYN</sequence>
<dbReference type="InterPro" id="IPR036770">
    <property type="entry name" value="Ankyrin_rpt-contain_sf"/>
</dbReference>
<organism evidence="1">
    <name type="scientific">Moumouvirus sp. 'Monve'</name>
    <dbReference type="NCBI Taxonomy" id="1128131"/>
    <lineage>
        <taxon>Viruses</taxon>
        <taxon>Varidnaviria</taxon>
        <taxon>Bamfordvirae</taxon>
        <taxon>Nucleocytoviricota</taxon>
        <taxon>Megaviricetes</taxon>
        <taxon>Imitervirales</taxon>
        <taxon>Mimiviridae</taxon>
        <taxon>Megamimivirinae</taxon>
        <taxon>Moumouvirus</taxon>
    </lineage>
</organism>
<name>H2EF71_9VIRU</name>
<proteinExistence type="predicted"/>
<reference evidence="1" key="1">
    <citation type="submission" date="2011-10" db="EMBL/GenBank/DDBJ databases">
        <title>Provirophages and transpovirons: unique mobilome of giant viruses.</title>
        <authorList>
            <person name="Desnues C."/>
            <person name="LaScola B."/>
            <person name="Yutin N."/>
            <person name="Fournous G."/>
            <person name="Koonin E."/>
            <person name="Raoult D."/>
        </authorList>
    </citation>
    <scope>NUCLEOTIDE SEQUENCE</scope>
    <source>
        <strain evidence="1">Mv13-mv</strain>
    </source>
</reference>
<evidence type="ECO:0000313" key="1">
    <source>
        <dbReference type="EMBL" id="AEX63136.1"/>
    </source>
</evidence>
<dbReference type="InterPro" id="IPR002110">
    <property type="entry name" value="Ankyrin_rpt"/>
</dbReference>